<reference evidence="7 8" key="1">
    <citation type="submission" date="2016-10" db="EMBL/GenBank/DDBJ databases">
        <authorList>
            <person name="Varghese N."/>
            <person name="Submissions S."/>
        </authorList>
    </citation>
    <scope>NUCLEOTIDE SEQUENCE [LARGE SCALE GENOMIC DNA]</scope>
    <source>
        <strain evidence="7 8">DSM 18839</strain>
    </source>
</reference>
<dbReference type="OrthoDB" id="5462484at2"/>
<comment type="subcellular location">
    <subcellularLocation>
        <location evidence="1">Cell outer membrane</location>
    </subcellularLocation>
</comment>
<evidence type="ECO:0000313" key="7">
    <source>
        <dbReference type="EMBL" id="SDF52354.1"/>
    </source>
</evidence>
<organism evidence="7 8">
    <name type="scientific">Thalassobaculum litoreum DSM 18839</name>
    <dbReference type="NCBI Taxonomy" id="1123362"/>
    <lineage>
        <taxon>Bacteria</taxon>
        <taxon>Pseudomonadati</taxon>
        <taxon>Pseudomonadota</taxon>
        <taxon>Alphaproteobacteria</taxon>
        <taxon>Rhodospirillales</taxon>
        <taxon>Thalassobaculaceae</taxon>
        <taxon>Thalassobaculum</taxon>
    </lineage>
</organism>
<evidence type="ECO:0000256" key="2">
    <source>
        <dbReference type="ARBA" id="ARBA00005722"/>
    </source>
</evidence>
<dbReference type="Proteomes" id="UP000198615">
    <property type="component" value="Unassembled WGS sequence"/>
</dbReference>
<dbReference type="AlphaFoldDB" id="A0A8G2BG97"/>
<dbReference type="EMBL" id="FNBW01000004">
    <property type="protein sequence ID" value="SDF52354.1"/>
    <property type="molecule type" value="Genomic_DNA"/>
</dbReference>
<evidence type="ECO:0000256" key="5">
    <source>
        <dbReference type="ARBA" id="ARBA00023237"/>
    </source>
</evidence>
<comment type="caution">
    <text evidence="7">The sequence shown here is derived from an EMBL/GenBank/DDBJ whole genome shotgun (WGS) entry which is preliminary data.</text>
</comment>
<dbReference type="Pfam" id="PF06629">
    <property type="entry name" value="MipA"/>
    <property type="match status" value="1"/>
</dbReference>
<dbReference type="GO" id="GO:0009279">
    <property type="term" value="C:cell outer membrane"/>
    <property type="evidence" value="ECO:0007669"/>
    <property type="project" value="UniProtKB-SubCell"/>
</dbReference>
<feature type="signal peptide" evidence="6">
    <location>
        <begin position="1"/>
        <end position="27"/>
    </location>
</feature>
<evidence type="ECO:0000256" key="1">
    <source>
        <dbReference type="ARBA" id="ARBA00004442"/>
    </source>
</evidence>
<evidence type="ECO:0000313" key="8">
    <source>
        <dbReference type="Proteomes" id="UP000198615"/>
    </source>
</evidence>
<keyword evidence="5" id="KW-0998">Cell outer membrane</keyword>
<dbReference type="RefSeq" id="WP_093149387.1">
    <property type="nucleotide sequence ID" value="NZ_FNBW01000004.1"/>
</dbReference>
<accession>A0A8G2BG97</accession>
<evidence type="ECO:0000256" key="6">
    <source>
        <dbReference type="SAM" id="SignalP"/>
    </source>
</evidence>
<gene>
    <name evidence="7" type="ORF">SAMN05660686_01535</name>
</gene>
<sequence>MGKTRMASGYFVAVALGLALAPSAVRADDKPQDSGPESPWRVTLGAGGIYHPDYLGSDEYEIQPFPVLKVEYDNLYVETDGPGVKANVLPHGLFEFGPIVKYGEGRDDVEDDVVDRLPEIDDELWVGLFAGYTEKGIFGDRDSLGVEIEAMWAATDDNGSTATLGVTYGLQATQRLQLSIGTSATYADNDYASTYYSIDAADASASGLSQFSAGDGLRDVGLRVSARYAITRAIGIGAMAGVSRLMDDFADSPIVDERGSATQVFGGMFLTYSF</sequence>
<keyword evidence="4" id="KW-0472">Membrane</keyword>
<feature type="chain" id="PRO_5034833349" evidence="6">
    <location>
        <begin position="28"/>
        <end position="274"/>
    </location>
</feature>
<evidence type="ECO:0000256" key="3">
    <source>
        <dbReference type="ARBA" id="ARBA00022729"/>
    </source>
</evidence>
<comment type="similarity">
    <text evidence="2">Belongs to the MipA/OmpV family.</text>
</comment>
<name>A0A8G2BG97_9PROT</name>
<evidence type="ECO:0000256" key="4">
    <source>
        <dbReference type="ARBA" id="ARBA00023136"/>
    </source>
</evidence>
<protein>
    <submittedName>
        <fullName evidence="7">Outer membrane scaffolding protein for murein synthesis, MipA/OmpV family</fullName>
    </submittedName>
</protein>
<dbReference type="PANTHER" id="PTHR38776:SF1">
    <property type="entry name" value="MLTA-INTERACTING PROTEIN-RELATED"/>
    <property type="match status" value="1"/>
</dbReference>
<dbReference type="PANTHER" id="PTHR38776">
    <property type="entry name" value="MLTA-INTERACTING PROTEIN-RELATED"/>
    <property type="match status" value="1"/>
</dbReference>
<proteinExistence type="inferred from homology"/>
<dbReference type="InterPro" id="IPR010583">
    <property type="entry name" value="MipA"/>
</dbReference>
<keyword evidence="3 6" id="KW-0732">Signal</keyword>
<keyword evidence="8" id="KW-1185">Reference proteome</keyword>